<evidence type="ECO:0000313" key="2">
    <source>
        <dbReference type="Proteomes" id="UP001595803"/>
    </source>
</evidence>
<dbReference type="RefSeq" id="WP_322472682.1">
    <property type="nucleotide sequence ID" value="NZ_JBHRZG010000010.1"/>
</dbReference>
<dbReference type="Gene3D" id="2.40.380.10">
    <property type="entry name" value="FomD-like"/>
    <property type="match status" value="1"/>
</dbReference>
<keyword evidence="2" id="KW-1185">Reference proteome</keyword>
<protein>
    <submittedName>
        <fullName evidence="1">DUF402 domain-containing protein</fullName>
    </submittedName>
</protein>
<dbReference type="Proteomes" id="UP001595803">
    <property type="component" value="Unassembled WGS sequence"/>
</dbReference>
<organism evidence="1 2">
    <name type="scientific">Deinococcus rufus</name>
    <dbReference type="NCBI Taxonomy" id="2136097"/>
    <lineage>
        <taxon>Bacteria</taxon>
        <taxon>Thermotogati</taxon>
        <taxon>Deinococcota</taxon>
        <taxon>Deinococci</taxon>
        <taxon>Deinococcales</taxon>
        <taxon>Deinococcaceae</taxon>
        <taxon>Deinococcus</taxon>
    </lineage>
</organism>
<name>A0ABV7ZAB8_9DEIO</name>
<evidence type="ECO:0000313" key="1">
    <source>
        <dbReference type="EMBL" id="MFC3833261.1"/>
    </source>
</evidence>
<dbReference type="EMBL" id="JBHRZG010000010">
    <property type="protein sequence ID" value="MFC3833261.1"/>
    <property type="molecule type" value="Genomic_DNA"/>
</dbReference>
<accession>A0ABV7ZAB8</accession>
<sequence length="191" mass="20727">MKRKVFDLRPWARVARHSQSVLNLPGYVIVDYVAHEVTRPLDVEFGGRTIRVLDSGFRWVRVHPTGESGVTGSALSAMLDAGGVPVQVYVDIHVGEGVGEDGLPWTDDAYLDVIGDWHVGNRGDGDGQAGRVTEAHIIDAEDLEAAVQGGLVTPQEAQAVWARAQDVRAALLEGTYAPLAVLRRYLSDPYT</sequence>
<reference evidence="2" key="1">
    <citation type="journal article" date="2019" name="Int. J. Syst. Evol. Microbiol.">
        <title>The Global Catalogue of Microorganisms (GCM) 10K type strain sequencing project: providing services to taxonomists for standard genome sequencing and annotation.</title>
        <authorList>
            <consortium name="The Broad Institute Genomics Platform"/>
            <consortium name="The Broad Institute Genome Sequencing Center for Infectious Disease"/>
            <person name="Wu L."/>
            <person name="Ma J."/>
        </authorList>
    </citation>
    <scope>NUCLEOTIDE SEQUENCE [LARGE SCALE GENOMIC DNA]</scope>
    <source>
        <strain evidence="2">CCTCC AB 2017081</strain>
    </source>
</reference>
<gene>
    <name evidence="1" type="ORF">ACFOSB_10360</name>
</gene>
<proteinExistence type="predicted"/>
<dbReference type="PANTHER" id="PTHR41271:SF1">
    <property type="entry name" value="DUF402 DOMAIN-CONTAINING PROTEIN"/>
    <property type="match status" value="1"/>
</dbReference>
<dbReference type="PANTHER" id="PTHR41271">
    <property type="entry name" value="DUF402 DOMAIN-CONTAINING PROTEIN"/>
    <property type="match status" value="1"/>
</dbReference>
<dbReference type="SUPFAM" id="SSF159234">
    <property type="entry name" value="FomD-like"/>
    <property type="match status" value="1"/>
</dbReference>
<comment type="caution">
    <text evidence="1">The sequence shown here is derived from an EMBL/GenBank/DDBJ whole genome shotgun (WGS) entry which is preliminary data.</text>
</comment>
<dbReference type="InterPro" id="IPR035930">
    <property type="entry name" value="FomD-like_sf"/>
</dbReference>